<dbReference type="OrthoDB" id="473693at2"/>
<evidence type="ECO:0000313" key="3">
    <source>
        <dbReference type="Proteomes" id="UP000078287"/>
    </source>
</evidence>
<gene>
    <name evidence="2" type="ORF">A6A03_11185</name>
</gene>
<reference evidence="2 3" key="1">
    <citation type="submission" date="2016-04" db="EMBL/GenBank/DDBJ databases">
        <title>Chloroflexus islandicus sp. nov., a thermophilic filamentous anoxygenic phototrophic bacterium from geyser Strokkur (Iceland).</title>
        <authorList>
            <person name="Gaisin V.A."/>
            <person name="Kalashnikov A.M."/>
            <person name="Sukhacheva M.V."/>
            <person name="Grouzdev D.S."/>
            <person name="Ivanov T.M."/>
            <person name="Kuznetsov B."/>
            <person name="Gorlenko V.M."/>
        </authorList>
    </citation>
    <scope>NUCLEOTIDE SEQUENCE [LARGE SCALE GENOMIC DNA]</scope>
    <source>
        <strain evidence="3">isl-2</strain>
    </source>
</reference>
<sequence length="129" mass="14646">MPAIFHRSLQRPLAFVLLLIPLTITVLSCGLLILVIAVGPEGYFFPYPAIDTRFAPGYSEQAFQQIQIGMTKEEVLQRLGPPLNNVGDFVWIYAEDNAFAVWDFAWLMREIAFDEHGRVKAKRAEVAYD</sequence>
<dbReference type="RefSeq" id="WP_066785032.1">
    <property type="nucleotide sequence ID" value="NZ_LWQS01000040.1"/>
</dbReference>
<evidence type="ECO:0000313" key="2">
    <source>
        <dbReference type="EMBL" id="OAN47017.1"/>
    </source>
</evidence>
<keyword evidence="1" id="KW-0812">Transmembrane</keyword>
<dbReference type="EMBL" id="LWQS01000040">
    <property type="protein sequence ID" value="OAN47017.1"/>
    <property type="molecule type" value="Genomic_DNA"/>
</dbReference>
<proteinExistence type="predicted"/>
<comment type="caution">
    <text evidence="2">The sequence shown here is derived from an EMBL/GenBank/DDBJ whole genome shotgun (WGS) entry which is preliminary data.</text>
</comment>
<keyword evidence="3" id="KW-1185">Reference proteome</keyword>
<keyword evidence="1" id="KW-0472">Membrane</keyword>
<keyword evidence="1" id="KW-1133">Transmembrane helix</keyword>
<dbReference type="STRING" id="1707952.A6A03_11185"/>
<feature type="transmembrane region" description="Helical" evidence="1">
    <location>
        <begin position="12"/>
        <end position="38"/>
    </location>
</feature>
<organism evidence="2 3">
    <name type="scientific">Chloroflexus islandicus</name>
    <dbReference type="NCBI Taxonomy" id="1707952"/>
    <lineage>
        <taxon>Bacteria</taxon>
        <taxon>Bacillati</taxon>
        <taxon>Chloroflexota</taxon>
        <taxon>Chloroflexia</taxon>
        <taxon>Chloroflexales</taxon>
        <taxon>Chloroflexineae</taxon>
        <taxon>Chloroflexaceae</taxon>
        <taxon>Chloroflexus</taxon>
    </lineage>
</organism>
<accession>A0A178MFW6</accession>
<evidence type="ECO:0008006" key="4">
    <source>
        <dbReference type="Google" id="ProtNLM"/>
    </source>
</evidence>
<protein>
    <recommendedName>
        <fullName evidence="4">Lipoprotein SmpA/OmlA domain-containing protein</fullName>
    </recommendedName>
</protein>
<dbReference type="PROSITE" id="PS51257">
    <property type="entry name" value="PROKAR_LIPOPROTEIN"/>
    <property type="match status" value="1"/>
</dbReference>
<name>A0A178MFW6_9CHLR</name>
<dbReference type="AlphaFoldDB" id="A0A178MFW6"/>
<evidence type="ECO:0000256" key="1">
    <source>
        <dbReference type="SAM" id="Phobius"/>
    </source>
</evidence>
<dbReference type="Proteomes" id="UP000078287">
    <property type="component" value="Unassembled WGS sequence"/>
</dbReference>